<comment type="caution">
    <text evidence="1">The sequence shown here is derived from an EMBL/GenBank/DDBJ whole genome shotgun (WGS) entry which is preliminary data.</text>
</comment>
<gene>
    <name evidence="1" type="ORF">KTT_09060</name>
</gene>
<reference evidence="2" key="1">
    <citation type="submission" date="2018-12" db="EMBL/GenBank/DDBJ databases">
        <title>Tengunoibacter tsumagoiensis gen. nov., sp. nov., Dictyobacter kobayashii sp. nov., D. alpinus sp. nov., and D. joshuensis sp. nov. and description of Dictyobacteraceae fam. nov. within the order Ktedonobacterales isolated from Tengu-no-mugimeshi.</title>
        <authorList>
            <person name="Wang C.M."/>
            <person name="Zheng Y."/>
            <person name="Sakai Y."/>
            <person name="Toyoda A."/>
            <person name="Minakuchi Y."/>
            <person name="Abe K."/>
            <person name="Yokota A."/>
            <person name="Yabe S."/>
        </authorList>
    </citation>
    <scope>NUCLEOTIDE SEQUENCE [LARGE SCALE GENOMIC DNA]</scope>
    <source>
        <strain evidence="2">Uno3</strain>
    </source>
</reference>
<name>A0A401ZW22_9CHLR</name>
<keyword evidence="2" id="KW-1185">Reference proteome</keyword>
<evidence type="ECO:0000313" key="1">
    <source>
        <dbReference type="EMBL" id="GCE11047.1"/>
    </source>
</evidence>
<dbReference type="AlphaFoldDB" id="A0A401ZW22"/>
<dbReference type="Proteomes" id="UP000287352">
    <property type="component" value="Unassembled WGS sequence"/>
</dbReference>
<evidence type="ECO:0000313" key="2">
    <source>
        <dbReference type="Proteomes" id="UP000287352"/>
    </source>
</evidence>
<protein>
    <submittedName>
        <fullName evidence="1">Uncharacterized protein</fullName>
    </submittedName>
</protein>
<sequence>MFGSVNALCGTCFEALVDPVFQPLPILMNVEKDLLQEIFCGCFISYTAVNTVVKQGIERFPRHGNSCLCPGKRYKAISLGEAEASLNNGSLEASGNILEERS</sequence>
<dbReference type="EMBL" id="BIFR01000001">
    <property type="protein sequence ID" value="GCE11047.1"/>
    <property type="molecule type" value="Genomic_DNA"/>
</dbReference>
<accession>A0A401ZW22</accession>
<organism evidence="1 2">
    <name type="scientific">Tengunoibacter tsumagoiensis</name>
    <dbReference type="NCBI Taxonomy" id="2014871"/>
    <lineage>
        <taxon>Bacteria</taxon>
        <taxon>Bacillati</taxon>
        <taxon>Chloroflexota</taxon>
        <taxon>Ktedonobacteria</taxon>
        <taxon>Ktedonobacterales</taxon>
        <taxon>Dictyobacteraceae</taxon>
        <taxon>Tengunoibacter</taxon>
    </lineage>
</organism>
<proteinExistence type="predicted"/>